<sequence length="286" mass="32390">MSFIDNIKLRFNTASIVEKLIYINVAVFLLVFVFNTGGFLFQSSNNFIIEWFALPSNFDEFLYKPWTLLTYGFLHASFLHILMNLIALYYIGNLFMQYFTPKSLISFYILGTLFGGIVFIISYNYFPGLVKDADNSILIGASAGISAIFIGIATYMPNYQLKFPLIGFVKLWHLALIWVALDVLQIPTGNAGGRLAHIGGALFGFLYVNQVSNKEIAIFKGIKNLFTKKEKPLKTAYKSGNKKVKKQVIKPQTQEEIDKILDKIGKSGYDTLTKSEKEFLFKQGKK</sequence>
<dbReference type="InterPro" id="IPR035952">
    <property type="entry name" value="Rhomboid-like_sf"/>
</dbReference>
<accession>A0A1L3JGT2</accession>
<dbReference type="EMBL" id="CP018155">
    <property type="protein sequence ID" value="APG64336.1"/>
    <property type="molecule type" value="Genomic_DNA"/>
</dbReference>
<keyword evidence="6 7" id="KW-0472">Membrane</keyword>
<keyword evidence="10" id="KW-0645">Protease</keyword>
<dbReference type="OrthoDB" id="680602at2"/>
<name>A0A1L3JGT2_9FLAO</name>
<keyword evidence="3 7" id="KW-0812">Transmembrane</keyword>
<dbReference type="Proteomes" id="UP000181898">
    <property type="component" value="Chromosome"/>
</dbReference>
<evidence type="ECO:0000256" key="1">
    <source>
        <dbReference type="ARBA" id="ARBA00004141"/>
    </source>
</evidence>
<reference evidence="10 11" key="1">
    <citation type="submission" date="2016-11" db="EMBL/GenBank/DDBJ databases">
        <title>Tenacibaculum sp. LPB0136, isolated from marine environment.</title>
        <authorList>
            <person name="Kim E."/>
            <person name="Yi H."/>
        </authorList>
    </citation>
    <scope>NUCLEOTIDE SEQUENCE [LARGE SCALE GENOMIC DNA]</scope>
    <source>
        <strain evidence="10 11">LPB0136</strain>
    </source>
</reference>
<keyword evidence="4" id="KW-0378">Hydrolase</keyword>
<gene>
    <name evidence="10" type="ORF">LPB136_02655</name>
</gene>
<organism evidence="10 11">
    <name type="scientific">Tenacibaculum todarodis</name>
    <dbReference type="NCBI Taxonomy" id="1850252"/>
    <lineage>
        <taxon>Bacteria</taxon>
        <taxon>Pseudomonadati</taxon>
        <taxon>Bacteroidota</taxon>
        <taxon>Flavobacteriia</taxon>
        <taxon>Flavobacteriales</taxon>
        <taxon>Flavobacteriaceae</taxon>
        <taxon>Tenacibaculum</taxon>
    </lineage>
</organism>
<evidence type="ECO:0000259" key="8">
    <source>
        <dbReference type="Pfam" id="PF01694"/>
    </source>
</evidence>
<feature type="transmembrane region" description="Helical" evidence="7">
    <location>
        <begin position="163"/>
        <end position="181"/>
    </location>
</feature>
<evidence type="ECO:0000256" key="5">
    <source>
        <dbReference type="ARBA" id="ARBA00022989"/>
    </source>
</evidence>
<dbReference type="PANTHER" id="PTHR43731:SF14">
    <property type="entry name" value="PRESENILIN-ASSOCIATED RHOMBOID-LIKE PROTEIN, MITOCHONDRIAL"/>
    <property type="match status" value="1"/>
</dbReference>
<protein>
    <submittedName>
        <fullName evidence="10">Rhomboid family intramembrane serine protease</fullName>
    </submittedName>
</protein>
<evidence type="ECO:0000313" key="11">
    <source>
        <dbReference type="Proteomes" id="UP000181898"/>
    </source>
</evidence>
<dbReference type="InterPro" id="IPR046483">
    <property type="entry name" value="DUF6576"/>
</dbReference>
<evidence type="ECO:0000256" key="3">
    <source>
        <dbReference type="ARBA" id="ARBA00022692"/>
    </source>
</evidence>
<dbReference type="PANTHER" id="PTHR43731">
    <property type="entry name" value="RHOMBOID PROTEASE"/>
    <property type="match status" value="1"/>
</dbReference>
<evidence type="ECO:0000256" key="7">
    <source>
        <dbReference type="SAM" id="Phobius"/>
    </source>
</evidence>
<dbReference type="Gene3D" id="1.20.1540.10">
    <property type="entry name" value="Rhomboid-like"/>
    <property type="match status" value="1"/>
</dbReference>
<dbReference type="KEGG" id="ten:LPB136_02655"/>
<feature type="domain" description="DUF6576" evidence="9">
    <location>
        <begin position="250"/>
        <end position="280"/>
    </location>
</feature>
<evidence type="ECO:0000256" key="2">
    <source>
        <dbReference type="ARBA" id="ARBA00009045"/>
    </source>
</evidence>
<proteinExistence type="inferred from homology"/>
<dbReference type="Pfam" id="PF20216">
    <property type="entry name" value="DUF6576"/>
    <property type="match status" value="1"/>
</dbReference>
<dbReference type="GO" id="GO:0006508">
    <property type="term" value="P:proteolysis"/>
    <property type="evidence" value="ECO:0007669"/>
    <property type="project" value="UniProtKB-KW"/>
</dbReference>
<dbReference type="SUPFAM" id="SSF144091">
    <property type="entry name" value="Rhomboid-like"/>
    <property type="match status" value="1"/>
</dbReference>
<comment type="subcellular location">
    <subcellularLocation>
        <location evidence="1">Membrane</location>
        <topology evidence="1">Multi-pass membrane protein</topology>
    </subcellularLocation>
</comment>
<dbReference type="GO" id="GO:0016020">
    <property type="term" value="C:membrane"/>
    <property type="evidence" value="ECO:0007669"/>
    <property type="project" value="UniProtKB-SubCell"/>
</dbReference>
<dbReference type="InterPro" id="IPR022764">
    <property type="entry name" value="Peptidase_S54_rhomboid_dom"/>
</dbReference>
<evidence type="ECO:0000256" key="4">
    <source>
        <dbReference type="ARBA" id="ARBA00022801"/>
    </source>
</evidence>
<keyword evidence="5 7" id="KW-1133">Transmembrane helix</keyword>
<dbReference type="AlphaFoldDB" id="A0A1L3JGT2"/>
<comment type="similarity">
    <text evidence="2">Belongs to the peptidase S54 family.</text>
</comment>
<feature type="transmembrane region" description="Helical" evidence="7">
    <location>
        <begin position="68"/>
        <end position="92"/>
    </location>
</feature>
<dbReference type="InterPro" id="IPR050925">
    <property type="entry name" value="Rhomboid_protease_S54"/>
</dbReference>
<feature type="transmembrane region" description="Helical" evidence="7">
    <location>
        <begin position="104"/>
        <end position="125"/>
    </location>
</feature>
<feature type="transmembrane region" description="Helical" evidence="7">
    <location>
        <begin position="137"/>
        <end position="156"/>
    </location>
</feature>
<dbReference type="GO" id="GO:0004252">
    <property type="term" value="F:serine-type endopeptidase activity"/>
    <property type="evidence" value="ECO:0007669"/>
    <property type="project" value="InterPro"/>
</dbReference>
<evidence type="ECO:0000313" key="10">
    <source>
        <dbReference type="EMBL" id="APG64336.1"/>
    </source>
</evidence>
<feature type="domain" description="Peptidase S54 rhomboid" evidence="8">
    <location>
        <begin position="65"/>
        <end position="208"/>
    </location>
</feature>
<dbReference type="Pfam" id="PF01694">
    <property type="entry name" value="Rhomboid"/>
    <property type="match status" value="1"/>
</dbReference>
<dbReference type="STRING" id="1850252.LPB136_02655"/>
<dbReference type="RefSeq" id="WP_072554661.1">
    <property type="nucleotide sequence ID" value="NZ_CP018155.1"/>
</dbReference>
<keyword evidence="11" id="KW-1185">Reference proteome</keyword>
<feature type="transmembrane region" description="Helical" evidence="7">
    <location>
        <begin position="21"/>
        <end position="41"/>
    </location>
</feature>
<evidence type="ECO:0000256" key="6">
    <source>
        <dbReference type="ARBA" id="ARBA00023136"/>
    </source>
</evidence>
<evidence type="ECO:0000259" key="9">
    <source>
        <dbReference type="Pfam" id="PF20216"/>
    </source>
</evidence>